<protein>
    <submittedName>
        <fullName evidence="1">Uncharacterized protein</fullName>
    </submittedName>
</protein>
<name>A0AAU2JXL0_9ACTN</name>
<organism evidence="1">
    <name type="scientific">Streptomyces sp. NBC_00049</name>
    <dbReference type="NCBI Taxonomy" id="2903617"/>
    <lineage>
        <taxon>Bacteria</taxon>
        <taxon>Bacillati</taxon>
        <taxon>Actinomycetota</taxon>
        <taxon>Actinomycetes</taxon>
        <taxon>Kitasatosporales</taxon>
        <taxon>Streptomycetaceae</taxon>
        <taxon>Streptomyces</taxon>
    </lineage>
</organism>
<proteinExistence type="predicted"/>
<dbReference type="EMBL" id="CP108264">
    <property type="protein sequence ID" value="WTU77533.1"/>
    <property type="molecule type" value="Genomic_DNA"/>
</dbReference>
<gene>
    <name evidence="1" type="ORF">OG327_31730</name>
</gene>
<accession>A0AAU2JXL0</accession>
<dbReference type="AlphaFoldDB" id="A0AAU2JXL0"/>
<sequence>MFGRNRERRERLEAQQRWEAWSAAHVEPPLEPEHQEPGAVPVVDDFLPADLRLPTREELAGMLTAHDSPLVLDGEVRACSECGAYRKWIVASTNDGVWLRCPAGHQQVEPRLDAAWFNTISGPITAQHASYEECLRFLGH</sequence>
<evidence type="ECO:0000313" key="1">
    <source>
        <dbReference type="EMBL" id="WTU77533.1"/>
    </source>
</evidence>
<reference evidence="1" key="1">
    <citation type="submission" date="2022-10" db="EMBL/GenBank/DDBJ databases">
        <title>The complete genomes of actinobacterial strains from the NBC collection.</title>
        <authorList>
            <person name="Joergensen T.S."/>
            <person name="Alvarez Arevalo M."/>
            <person name="Sterndorff E.B."/>
            <person name="Faurdal D."/>
            <person name="Vuksanovic O."/>
            <person name="Mourched A.-S."/>
            <person name="Charusanti P."/>
            <person name="Shaw S."/>
            <person name="Blin K."/>
            <person name="Weber T."/>
        </authorList>
    </citation>
    <scope>NUCLEOTIDE SEQUENCE</scope>
    <source>
        <strain evidence="1">NBC_00049</strain>
    </source>
</reference>